<proteinExistence type="predicted"/>
<feature type="domain" description="AsmA" evidence="1">
    <location>
        <begin position="1"/>
        <end position="155"/>
    </location>
</feature>
<dbReference type="GO" id="GO:0005886">
    <property type="term" value="C:plasma membrane"/>
    <property type="evidence" value="ECO:0007669"/>
    <property type="project" value="TreeGrafter"/>
</dbReference>
<dbReference type="EMBL" id="AP026973">
    <property type="protein sequence ID" value="BDT77402.1"/>
    <property type="molecule type" value="Genomic_DNA"/>
</dbReference>
<dbReference type="GO" id="GO:0090313">
    <property type="term" value="P:regulation of protein targeting to membrane"/>
    <property type="evidence" value="ECO:0007669"/>
    <property type="project" value="TreeGrafter"/>
</dbReference>
<feature type="domain" description="AsmA" evidence="1">
    <location>
        <begin position="202"/>
        <end position="491"/>
    </location>
</feature>
<organism evidence="2">
    <name type="scientific">Polynucleobacter yangtzensis</name>
    <dbReference type="NCBI Taxonomy" id="1743159"/>
    <lineage>
        <taxon>Bacteria</taxon>
        <taxon>Pseudomonadati</taxon>
        <taxon>Pseudomonadota</taxon>
        <taxon>Betaproteobacteria</taxon>
        <taxon>Burkholderiales</taxon>
        <taxon>Burkholderiaceae</taxon>
        <taxon>Polynucleobacter</taxon>
    </lineage>
</organism>
<name>A0A9C7D072_9BURK</name>
<gene>
    <name evidence="2" type="ORF">PKF023_12050</name>
</gene>
<dbReference type="KEGG" id="pyt:PKF023_12050"/>
<accession>A0A9C7D072</accession>
<dbReference type="AlphaFoldDB" id="A0A9C7D072"/>
<dbReference type="Proteomes" id="UP001211097">
    <property type="component" value="Chromosome"/>
</dbReference>
<sequence>MNKVLKISLIAFIACLATAGLGAWYAASFINPTQLTKLLSSSVKDATGRELKITGPVSLNLFPSISVKAEQVSLTNASWASNPNMLALKQIELDIRLFPLLKGSVEISRIGITGLEANLQTNKSGEGNWNLTPPVLTNNGSVTQTPSDTASNDSADSTFVSIKTLDIVDAIIRHQDGNQAAKVIHLPKLSLGSREGRSSILLDVEYEKYKLNLKGTTGSLRNAYFAWNQSPVNMNLDLDLTLNGKTLAIKGDIDKKPQVLPTFNIQLNSKSFDLAPLAGSAAIASKAGSTSPAAPHKPQGNYFFSDEKLPFDLLPLADGVISVNIAELGIPGQAPFANFKTTLQFKKNNIDANDLSFNIGKGSAQAQISVAGFDGPAPKVAIKGLAKNFSLEQIVASADSSAKVSGGATHIAWNLQGSGASLHQLVSRANGAIQISVGQGKLDSKFINKGGDFVVSVFDAINPMRKKTNQTILECAVAYLPINNGMINIRDSVGAETDRLDITLSGSVNLANEALNISINPREKSGLTTGLDLGGLVKIEGTLQNPKAGVNKEGVVNSAVSIGLGFLTGGISIAAENAKSLATKSQPCKTALHSWSDIYSASK</sequence>
<protein>
    <recommendedName>
        <fullName evidence="1">AsmA domain-containing protein</fullName>
    </recommendedName>
</protein>
<evidence type="ECO:0000313" key="2">
    <source>
        <dbReference type="EMBL" id="BDT77402.1"/>
    </source>
</evidence>
<reference evidence="2" key="1">
    <citation type="submission" date="2022-11" db="EMBL/GenBank/DDBJ databases">
        <title>Complete Genome Sequences of three Polynucleobacter sp. Subcluster PnecC Strains KF022, KF023, and KF032 Isolated from a Shallow Eutrophic Lake in Japan.</title>
        <authorList>
            <person name="Ogata Y."/>
            <person name="Watanabe K."/>
            <person name="Takemine S."/>
            <person name="Shindo C."/>
            <person name="Kurokawa R."/>
            <person name="Suda W."/>
        </authorList>
    </citation>
    <scope>NUCLEOTIDE SEQUENCE</scope>
    <source>
        <strain evidence="2">KF023</strain>
    </source>
</reference>
<dbReference type="Pfam" id="PF05170">
    <property type="entry name" value="AsmA"/>
    <property type="match status" value="2"/>
</dbReference>
<dbReference type="PANTHER" id="PTHR30441">
    <property type="entry name" value="DUF748 DOMAIN-CONTAINING PROTEIN"/>
    <property type="match status" value="1"/>
</dbReference>
<dbReference type="PANTHER" id="PTHR30441:SF8">
    <property type="entry name" value="DUF748 DOMAIN-CONTAINING PROTEIN"/>
    <property type="match status" value="1"/>
</dbReference>
<dbReference type="InterPro" id="IPR007844">
    <property type="entry name" value="AsmA"/>
</dbReference>
<dbReference type="RefSeq" id="WP_281741769.1">
    <property type="nucleotide sequence ID" value="NZ_AP026973.1"/>
</dbReference>
<dbReference type="InterPro" id="IPR052894">
    <property type="entry name" value="AsmA-related"/>
</dbReference>
<evidence type="ECO:0000259" key="1">
    <source>
        <dbReference type="Pfam" id="PF05170"/>
    </source>
</evidence>